<evidence type="ECO:0000313" key="2">
    <source>
        <dbReference type="Proteomes" id="UP000507470"/>
    </source>
</evidence>
<name>A0A6J8CBD2_MYTCO</name>
<dbReference type="OrthoDB" id="5949486at2759"/>
<dbReference type="EMBL" id="CACVKT020004910">
    <property type="protein sequence ID" value="CAC5392157.1"/>
    <property type="molecule type" value="Genomic_DNA"/>
</dbReference>
<dbReference type="PANTHER" id="PTHR33050">
    <property type="entry name" value="REVERSE TRANSCRIPTASE DOMAIN-CONTAINING PROTEIN"/>
    <property type="match status" value="1"/>
</dbReference>
<evidence type="ECO:0008006" key="3">
    <source>
        <dbReference type="Google" id="ProtNLM"/>
    </source>
</evidence>
<accession>A0A6J8CBD2</accession>
<keyword evidence="2" id="KW-1185">Reference proteome</keyword>
<sequence>MTRTLCMSVSQKILGTCILKFPLKSKTELEFWKSNYKSIPNLLVCPIHKIPERINFTDASMYAGAGFIDGNVLQIAHNMFSELERLKSSTWRELKSVEFILESMFAQLAGKLVKFYTDNQNFVHICQVGSMKPDLHELAVNIYTTCIVNSITIEVEWIPRSEYVKADYFSRIFVFDDWAVTNSVFLIFNRWEKLFFDRFADYKNHKIDRSNSKFWVPGTQGVDEFAFDWSGENNWIVPPVGIVCRVLNHMLTCRVLVVPKWKSALFLPMVWNNKENKFYEFITDFVEFDRLKHFFLLDSAKDSVFVQSPFISNVLVSKLDCLS</sequence>
<dbReference type="InterPro" id="IPR052055">
    <property type="entry name" value="Hepadnavirus_pol/RT"/>
</dbReference>
<reference evidence="1 2" key="1">
    <citation type="submission" date="2020-06" db="EMBL/GenBank/DDBJ databases">
        <authorList>
            <person name="Li R."/>
            <person name="Bekaert M."/>
        </authorList>
    </citation>
    <scope>NUCLEOTIDE SEQUENCE [LARGE SCALE GENOMIC DNA]</scope>
    <source>
        <strain evidence="2">wild</strain>
    </source>
</reference>
<evidence type="ECO:0000313" key="1">
    <source>
        <dbReference type="EMBL" id="CAC5392157.1"/>
    </source>
</evidence>
<dbReference type="PANTHER" id="PTHR33050:SF7">
    <property type="entry name" value="RIBONUCLEASE H"/>
    <property type="match status" value="1"/>
</dbReference>
<organism evidence="1 2">
    <name type="scientific">Mytilus coruscus</name>
    <name type="common">Sea mussel</name>
    <dbReference type="NCBI Taxonomy" id="42192"/>
    <lineage>
        <taxon>Eukaryota</taxon>
        <taxon>Metazoa</taxon>
        <taxon>Spiralia</taxon>
        <taxon>Lophotrochozoa</taxon>
        <taxon>Mollusca</taxon>
        <taxon>Bivalvia</taxon>
        <taxon>Autobranchia</taxon>
        <taxon>Pteriomorphia</taxon>
        <taxon>Mytilida</taxon>
        <taxon>Mytiloidea</taxon>
        <taxon>Mytilidae</taxon>
        <taxon>Mytilinae</taxon>
        <taxon>Mytilus</taxon>
    </lineage>
</organism>
<dbReference type="Proteomes" id="UP000507470">
    <property type="component" value="Unassembled WGS sequence"/>
</dbReference>
<dbReference type="AlphaFoldDB" id="A0A6J8CBD2"/>
<gene>
    <name evidence="1" type="ORF">MCOR_27108</name>
</gene>
<proteinExistence type="predicted"/>
<protein>
    <recommendedName>
        <fullName evidence="3">Reverse transcriptase RNase H-like domain-containing protein</fullName>
    </recommendedName>
</protein>
<dbReference type="CDD" id="cd09275">
    <property type="entry name" value="RNase_HI_RT_DIRS1"/>
    <property type="match status" value="1"/>
</dbReference>